<dbReference type="CDD" id="cd03801">
    <property type="entry name" value="GT4_PimA-like"/>
    <property type="match status" value="1"/>
</dbReference>
<dbReference type="PANTHER" id="PTHR12526:SF630">
    <property type="entry name" value="GLYCOSYLTRANSFERASE"/>
    <property type="match status" value="1"/>
</dbReference>
<dbReference type="AlphaFoldDB" id="A0A367VJQ2"/>
<accession>A0A367VJQ2</accession>
<dbReference type="Pfam" id="PF00534">
    <property type="entry name" value="Glycos_transf_1"/>
    <property type="match status" value="1"/>
</dbReference>
<evidence type="ECO:0000313" key="2">
    <source>
        <dbReference type="EMBL" id="RCK25434.1"/>
    </source>
</evidence>
<reference evidence="2 3" key="1">
    <citation type="submission" date="2014-07" db="EMBL/GenBank/DDBJ databases">
        <title>Draft genome sequence of Thalassospira profundimaris R8-17.</title>
        <authorList>
            <person name="Lai Q."/>
            <person name="Shao Z."/>
        </authorList>
    </citation>
    <scope>NUCLEOTIDE SEQUENCE [LARGE SCALE GENOMIC DNA]</scope>
    <source>
        <strain evidence="2 3">R8-17</strain>
    </source>
</reference>
<dbReference type="EMBL" id="JPWB01000001">
    <property type="protein sequence ID" value="RCK25434.1"/>
    <property type="molecule type" value="Genomic_DNA"/>
</dbReference>
<dbReference type="Proteomes" id="UP000253061">
    <property type="component" value="Unassembled WGS sequence"/>
</dbReference>
<dbReference type="SUPFAM" id="SSF53756">
    <property type="entry name" value="UDP-Glycosyltransferase/glycogen phosphorylase"/>
    <property type="match status" value="1"/>
</dbReference>
<comment type="caution">
    <text evidence="2">The sequence shown here is derived from an EMBL/GenBank/DDBJ whole genome shotgun (WGS) entry which is preliminary data.</text>
</comment>
<organism evidence="2 3">
    <name type="scientific">Thalassospira profundimaris</name>
    <dbReference type="NCBI Taxonomy" id="502049"/>
    <lineage>
        <taxon>Bacteria</taxon>
        <taxon>Pseudomonadati</taxon>
        <taxon>Pseudomonadota</taxon>
        <taxon>Alphaproteobacteria</taxon>
        <taxon>Rhodospirillales</taxon>
        <taxon>Thalassospiraceae</taxon>
        <taxon>Thalassospira</taxon>
    </lineage>
</organism>
<gene>
    <name evidence="2" type="ORF">TH6_02130</name>
</gene>
<sequence length="363" mass="41343">MSKVDPVRKKILRASWKAVQTCGVLLRMLWPAKKFAIWYGGARPGNIGGPLVKVKRLIQFFPQEYLGFSHVYLLSNTPYLSKIALRFLKYKKIPIILNQNGVYYGAWYDGNWEAKNREMANAWHSADYVFCQSEFCFLCAEKYLGQRNGRTEILFNAVDINRFRPRDFKENCNSIVFLLTGKIDNHLYYRLDITLRSFALARSQGLNGILKISGWIAEDARRQMADLIKELGVEDYVICTGAYSQEDAPVIYQSADVYVMLKHNDPCPNTVLEAMACGLPVLYSKSGGVPELVTPTAGIGVDVRQSFEEVCIPEVEDIARGMLDICEDLEARGRAARARAVEAFNLNNWINRHREVFEELARN</sequence>
<evidence type="ECO:0000313" key="3">
    <source>
        <dbReference type="Proteomes" id="UP000253061"/>
    </source>
</evidence>
<dbReference type="GO" id="GO:0016757">
    <property type="term" value="F:glycosyltransferase activity"/>
    <property type="evidence" value="ECO:0007669"/>
    <property type="project" value="InterPro"/>
</dbReference>
<dbReference type="PANTHER" id="PTHR12526">
    <property type="entry name" value="GLYCOSYLTRANSFERASE"/>
    <property type="match status" value="1"/>
</dbReference>
<evidence type="ECO:0000259" key="1">
    <source>
        <dbReference type="Pfam" id="PF00534"/>
    </source>
</evidence>
<dbReference type="RefSeq" id="WP_062956484.1">
    <property type="nucleotide sequence ID" value="NZ_JPWB01000001.1"/>
</dbReference>
<dbReference type="InterPro" id="IPR001296">
    <property type="entry name" value="Glyco_trans_1"/>
</dbReference>
<feature type="domain" description="Glycosyl transferase family 1" evidence="1">
    <location>
        <begin position="180"/>
        <end position="304"/>
    </location>
</feature>
<protein>
    <recommendedName>
        <fullName evidence="1">Glycosyl transferase family 1 domain-containing protein</fullName>
    </recommendedName>
</protein>
<dbReference type="Gene3D" id="3.40.50.2000">
    <property type="entry name" value="Glycogen Phosphorylase B"/>
    <property type="match status" value="2"/>
</dbReference>
<name>A0A367VJQ2_9PROT</name>
<proteinExistence type="predicted"/>